<organism evidence="1 2">
    <name type="scientific">Spirosoma flavum</name>
    <dbReference type="NCBI Taxonomy" id="2048557"/>
    <lineage>
        <taxon>Bacteria</taxon>
        <taxon>Pseudomonadati</taxon>
        <taxon>Bacteroidota</taxon>
        <taxon>Cytophagia</taxon>
        <taxon>Cytophagales</taxon>
        <taxon>Cytophagaceae</taxon>
        <taxon>Spirosoma</taxon>
    </lineage>
</organism>
<evidence type="ECO:0000313" key="2">
    <source>
        <dbReference type="Proteomes" id="UP001597512"/>
    </source>
</evidence>
<gene>
    <name evidence="1" type="ORF">ACFS25_21180</name>
</gene>
<sequence length="746" mass="78950">MPITPLTEEDFVNGAKEKVNNAFKEIPISFVPTPDGNLTITKFSGEKITVPLKNFFALLSTVFDSIRVGMATPEEAGKVFLVDDDIPAHFQSSNRILTAVQVADAIQAAIDAVTPAKTLTELINAASTAQRSSALLSLLNAADDDAKAKFCSMVSSCGVVIGNPTVTSVILEHFEEIESVVILPYNYRGGFDTNDCDKITCWLADKNRPNEIPVVGMRCDGFVVDWVTAQVVRVDVKTALTTDGIAGVTNTVFGVEWFKPARFRDGLAHTWDIVGEHDGLLQVDYNKPKIVTCAAPVDNTPYVAQYLVSPSAIAITKGGATITASIIERLSNDTRRAYTGNAVPVFSAEGAPAGITITPNSDKTVTITASNAAAITSLQLNATIGATSAIPATVQVLTGACQRPSGLTTFIAAWNFAPTGGNAREFSSLDDANNTAGQKFDNTTPGNLATYQFQVANLAIGETAYYETLTDCTKVGTGIGYVLDTSSGNTVRKAVQFNNGVIIDLKGSSYTTPSTITSLTIDETPLQEGSSAVAHVIAHYADGSSAQYEGPGVFEYTGNYPPSMSLSYGNTGVALIALGANTISADQTVVLRFTPTGGAPVTGNVLLKNVNNAATNVIDRMTIFHPVGWHTILPSSHTVSENLVLLVNVNGPGGAALAVQARYTGSRNDSTFGVMQKLDYSQNSGDNPLPAGYSHFTYFNDELFSNSFKTFQAKLPSVANSQVQSTYLANASAPDHTTAQIYPVSN</sequence>
<dbReference type="Proteomes" id="UP001597512">
    <property type="component" value="Unassembled WGS sequence"/>
</dbReference>
<dbReference type="EMBL" id="JBHUOM010000023">
    <property type="protein sequence ID" value="MFD2936308.1"/>
    <property type="molecule type" value="Genomic_DNA"/>
</dbReference>
<dbReference type="RefSeq" id="WP_381504991.1">
    <property type="nucleotide sequence ID" value="NZ_JBHUOM010000023.1"/>
</dbReference>
<protein>
    <submittedName>
        <fullName evidence="1">Uncharacterized protein</fullName>
    </submittedName>
</protein>
<reference evidence="2" key="1">
    <citation type="journal article" date="2019" name="Int. J. Syst. Evol. Microbiol.">
        <title>The Global Catalogue of Microorganisms (GCM) 10K type strain sequencing project: providing services to taxonomists for standard genome sequencing and annotation.</title>
        <authorList>
            <consortium name="The Broad Institute Genomics Platform"/>
            <consortium name="The Broad Institute Genome Sequencing Center for Infectious Disease"/>
            <person name="Wu L."/>
            <person name="Ma J."/>
        </authorList>
    </citation>
    <scope>NUCLEOTIDE SEQUENCE [LARGE SCALE GENOMIC DNA]</scope>
    <source>
        <strain evidence="2">KCTC 52490</strain>
    </source>
</reference>
<accession>A0ABW6AQ97</accession>
<proteinExistence type="predicted"/>
<keyword evidence="2" id="KW-1185">Reference proteome</keyword>
<name>A0ABW6AQ97_9BACT</name>
<comment type="caution">
    <text evidence="1">The sequence shown here is derived from an EMBL/GenBank/DDBJ whole genome shotgun (WGS) entry which is preliminary data.</text>
</comment>
<evidence type="ECO:0000313" key="1">
    <source>
        <dbReference type="EMBL" id="MFD2936308.1"/>
    </source>
</evidence>